<dbReference type="InterPro" id="IPR036249">
    <property type="entry name" value="Thioredoxin-like_sf"/>
</dbReference>
<name>A0A8B6EGA8_MYTGA</name>
<reference evidence="2" key="1">
    <citation type="submission" date="2018-11" db="EMBL/GenBank/DDBJ databases">
        <authorList>
            <person name="Alioto T."/>
            <person name="Alioto T."/>
        </authorList>
    </citation>
    <scope>NUCLEOTIDE SEQUENCE</scope>
</reference>
<dbReference type="OrthoDB" id="6265460at2759"/>
<sequence length="80" mass="8532">MYDYELRGAVLAEVPTAEVTGQVGRSSSFEVTVNDKLIFSKLKLGGFPAAEDVIASIREAEKGLEAKEITTAQSPGCNIL</sequence>
<dbReference type="EMBL" id="UYJE01005057">
    <property type="protein sequence ID" value="VDI33587.1"/>
    <property type="molecule type" value="Genomic_DNA"/>
</dbReference>
<dbReference type="Proteomes" id="UP000596742">
    <property type="component" value="Unassembled WGS sequence"/>
</dbReference>
<organism evidence="2 3">
    <name type="scientific">Mytilus galloprovincialis</name>
    <name type="common">Mediterranean mussel</name>
    <dbReference type="NCBI Taxonomy" id="29158"/>
    <lineage>
        <taxon>Eukaryota</taxon>
        <taxon>Metazoa</taxon>
        <taxon>Spiralia</taxon>
        <taxon>Lophotrochozoa</taxon>
        <taxon>Mollusca</taxon>
        <taxon>Bivalvia</taxon>
        <taxon>Autobranchia</taxon>
        <taxon>Pteriomorphia</taxon>
        <taxon>Mytilida</taxon>
        <taxon>Mytiloidea</taxon>
        <taxon>Mytilidae</taxon>
        <taxon>Mytilinae</taxon>
        <taxon>Mytilus</taxon>
    </lineage>
</organism>
<evidence type="ECO:0000313" key="2">
    <source>
        <dbReference type="EMBL" id="VDI33587.1"/>
    </source>
</evidence>
<keyword evidence="3" id="KW-1185">Reference proteome</keyword>
<dbReference type="NCBIfam" id="TIGR02174">
    <property type="entry name" value="CXXU_selWTH"/>
    <property type="match status" value="1"/>
</dbReference>
<dbReference type="Gene3D" id="3.40.30.10">
    <property type="entry name" value="Glutaredoxin"/>
    <property type="match status" value="1"/>
</dbReference>
<dbReference type="SUPFAM" id="SSF52833">
    <property type="entry name" value="Thioredoxin-like"/>
    <property type="match status" value="1"/>
</dbReference>
<evidence type="ECO:0000313" key="3">
    <source>
        <dbReference type="Proteomes" id="UP000596742"/>
    </source>
</evidence>
<keyword evidence="1" id="KW-0676">Redox-active center</keyword>
<proteinExistence type="predicted"/>
<comment type="caution">
    <text evidence="2">The sequence shown here is derived from an EMBL/GenBank/DDBJ whole genome shotgun (WGS) entry which is preliminary data.</text>
</comment>
<dbReference type="InterPro" id="IPR011893">
    <property type="entry name" value="Selenoprotein_Rdx-typ"/>
</dbReference>
<dbReference type="AlphaFoldDB" id="A0A8B6EGA8"/>
<dbReference type="Pfam" id="PF10262">
    <property type="entry name" value="Rdx"/>
    <property type="match status" value="1"/>
</dbReference>
<evidence type="ECO:0000256" key="1">
    <source>
        <dbReference type="ARBA" id="ARBA00023284"/>
    </source>
</evidence>
<accession>A0A8B6EGA8</accession>
<protein>
    <submittedName>
        <fullName evidence="2">Selenoprotein W-related protein</fullName>
    </submittedName>
</protein>
<gene>
    <name evidence="2" type="ORF">MGAL_10B004059</name>
</gene>